<evidence type="ECO:0000313" key="3">
    <source>
        <dbReference type="Proteomes" id="UP000031307"/>
    </source>
</evidence>
<keyword evidence="1" id="KW-0472">Membrane</keyword>
<protein>
    <submittedName>
        <fullName evidence="2">Uncharacterized protein</fullName>
    </submittedName>
</protein>
<name>A0A0C1E3Q4_9BACT</name>
<keyword evidence="1" id="KW-0812">Transmembrane</keyword>
<feature type="transmembrane region" description="Helical" evidence="1">
    <location>
        <begin position="26"/>
        <end position="47"/>
    </location>
</feature>
<gene>
    <name evidence="2" type="ORF">DB43_AV00060</name>
</gene>
<dbReference type="Proteomes" id="UP000031307">
    <property type="component" value="Unassembled WGS sequence"/>
</dbReference>
<reference evidence="2 3" key="1">
    <citation type="journal article" date="2014" name="Mol. Biol. Evol.">
        <title>Massive expansion of Ubiquitination-related gene families within the Chlamydiae.</title>
        <authorList>
            <person name="Domman D."/>
            <person name="Collingro A."/>
            <person name="Lagkouvardos I."/>
            <person name="Gehre L."/>
            <person name="Weinmaier T."/>
            <person name="Rattei T."/>
            <person name="Subtil A."/>
            <person name="Horn M."/>
        </authorList>
    </citation>
    <scope>NUCLEOTIDE SEQUENCE [LARGE SCALE GENOMIC DNA]</scope>
    <source>
        <strain evidence="2 3">OEW1</strain>
    </source>
</reference>
<accession>A0A0C1E3Q4</accession>
<organism evidence="2 3">
    <name type="scientific">Parachlamydia acanthamoebae</name>
    <dbReference type="NCBI Taxonomy" id="83552"/>
    <lineage>
        <taxon>Bacteria</taxon>
        <taxon>Pseudomonadati</taxon>
        <taxon>Chlamydiota</taxon>
        <taxon>Chlamydiia</taxon>
        <taxon>Parachlamydiales</taxon>
        <taxon>Parachlamydiaceae</taxon>
        <taxon>Parachlamydia</taxon>
    </lineage>
</organism>
<proteinExistence type="predicted"/>
<dbReference type="EMBL" id="JSAM01000132">
    <property type="protein sequence ID" value="KIA76092.1"/>
    <property type="molecule type" value="Genomic_DNA"/>
</dbReference>
<keyword evidence="1" id="KW-1133">Transmembrane helix</keyword>
<evidence type="ECO:0000256" key="1">
    <source>
        <dbReference type="SAM" id="Phobius"/>
    </source>
</evidence>
<dbReference type="AlphaFoldDB" id="A0A0C1E3Q4"/>
<evidence type="ECO:0000313" key="2">
    <source>
        <dbReference type="EMBL" id="KIA76092.1"/>
    </source>
</evidence>
<sequence length="68" mass="8019">MHVNAHRFCDKIPKLTSLLELFVIQIYRFSLININTFPVIYFPVIYLNDKHDNSFLKYSINDSIIANS</sequence>
<comment type="caution">
    <text evidence="2">The sequence shown here is derived from an EMBL/GenBank/DDBJ whole genome shotgun (WGS) entry which is preliminary data.</text>
</comment>